<gene>
    <name evidence="1" type="ORF">GSMUA_252800.1</name>
</gene>
<dbReference type="Proteomes" id="UP000012960">
    <property type="component" value="Unplaced"/>
</dbReference>
<keyword evidence="3" id="KW-1185">Reference proteome</keyword>
<dbReference type="Gramene" id="Ma05_t00520.1">
    <property type="protein sequence ID" value="Ma05_p00520.1"/>
    <property type="gene ID" value="Ma05_g00520"/>
</dbReference>
<reference evidence="1" key="1">
    <citation type="submission" date="2021-03" db="EMBL/GenBank/DDBJ databases">
        <authorList>
            <consortium name="Genoscope - CEA"/>
            <person name="William W."/>
        </authorList>
    </citation>
    <scope>NUCLEOTIDE SEQUENCE</scope>
    <source>
        <strain evidence="1">Doubled-haploid Pahang</strain>
    </source>
</reference>
<dbReference type="EMBL" id="HG996470">
    <property type="protein sequence ID" value="CAG1837103.1"/>
    <property type="molecule type" value="Genomic_DNA"/>
</dbReference>
<reference evidence="2" key="2">
    <citation type="submission" date="2021-05" db="UniProtKB">
        <authorList>
            <consortium name="EnsemblPlants"/>
        </authorList>
    </citation>
    <scope>IDENTIFICATION</scope>
    <source>
        <strain evidence="2">subsp. malaccensis</strain>
    </source>
</reference>
<protein>
    <submittedName>
        <fullName evidence="1">(wild Malaysian banana) hypothetical protein</fullName>
    </submittedName>
</protein>
<dbReference type="InParanoid" id="A0A804IZC6"/>
<dbReference type="AlphaFoldDB" id="A0A804IZC6"/>
<sequence>MSALFLLQISKLDSSKRWVFGAENWCQILPRLQTVPFRHGPQPGKLLPETQIMPSFGVDLVASLLG</sequence>
<evidence type="ECO:0000313" key="2">
    <source>
        <dbReference type="EnsemblPlants" id="Ma05_p00520.1"/>
    </source>
</evidence>
<proteinExistence type="predicted"/>
<dbReference type="EnsemblPlants" id="Ma05_t00520.1">
    <property type="protein sequence ID" value="Ma05_p00520.1"/>
    <property type="gene ID" value="Ma05_g00520"/>
</dbReference>
<accession>A0A804IZC6</accession>
<name>A0A804IZC6_MUSAM</name>
<organism evidence="2 3">
    <name type="scientific">Musa acuminata subsp. malaccensis</name>
    <name type="common">Wild banana</name>
    <name type="synonym">Musa malaccensis</name>
    <dbReference type="NCBI Taxonomy" id="214687"/>
    <lineage>
        <taxon>Eukaryota</taxon>
        <taxon>Viridiplantae</taxon>
        <taxon>Streptophyta</taxon>
        <taxon>Embryophyta</taxon>
        <taxon>Tracheophyta</taxon>
        <taxon>Spermatophyta</taxon>
        <taxon>Magnoliopsida</taxon>
        <taxon>Liliopsida</taxon>
        <taxon>Zingiberales</taxon>
        <taxon>Musaceae</taxon>
        <taxon>Musa</taxon>
    </lineage>
</organism>
<evidence type="ECO:0000313" key="3">
    <source>
        <dbReference type="Proteomes" id="UP000012960"/>
    </source>
</evidence>
<evidence type="ECO:0000313" key="1">
    <source>
        <dbReference type="EMBL" id="CAG1837103.1"/>
    </source>
</evidence>